<comment type="catalytic activity">
    <reaction evidence="10">
        <text>N-terminal L-alanyl-L-prolyl-L-lysyl-[protein] + 3 S-adenosyl-L-methionine = N-terminal N,N,N-trimethyl-L-alanyl-L-prolyl-L-lysyl-[protein] + 3 S-adenosyl-L-homocysteine + 3 H(+)</text>
        <dbReference type="Rhea" id="RHEA:54712"/>
        <dbReference type="Rhea" id="RHEA-COMP:13785"/>
        <dbReference type="Rhea" id="RHEA-COMP:13971"/>
        <dbReference type="ChEBI" id="CHEBI:15378"/>
        <dbReference type="ChEBI" id="CHEBI:57856"/>
        <dbReference type="ChEBI" id="CHEBI:59789"/>
        <dbReference type="ChEBI" id="CHEBI:138057"/>
        <dbReference type="ChEBI" id="CHEBI:138315"/>
        <dbReference type="EC" id="2.1.1.244"/>
    </reaction>
</comment>
<feature type="binding site" evidence="12">
    <location>
        <position position="77"/>
    </location>
    <ligand>
        <name>S-adenosyl-L-methionine</name>
        <dbReference type="ChEBI" id="CHEBI:59789"/>
    </ligand>
</feature>
<keyword evidence="2" id="KW-0489">Methyltransferase</keyword>
<comment type="catalytic activity">
    <reaction evidence="9">
        <text>N-terminal L-prolyl-L-prolyl-L-lysyl-[protein] + 2 S-adenosyl-L-methionine = N-terminal N,N-dimethyl-L-prolyl-L-prolyl-L-lysyl-[protein] + 2 S-adenosyl-L-homocysteine + 2 H(+)</text>
        <dbReference type="Rhea" id="RHEA:54736"/>
        <dbReference type="Rhea" id="RHEA-COMP:13787"/>
        <dbReference type="Rhea" id="RHEA-COMP:13974"/>
        <dbReference type="ChEBI" id="CHEBI:15378"/>
        <dbReference type="ChEBI" id="CHEBI:57856"/>
        <dbReference type="ChEBI" id="CHEBI:59789"/>
        <dbReference type="ChEBI" id="CHEBI:138059"/>
        <dbReference type="ChEBI" id="CHEBI:138318"/>
        <dbReference type="EC" id="2.1.1.244"/>
    </reaction>
</comment>
<dbReference type="PANTHER" id="PTHR12753:SF0">
    <property type="entry name" value="ALPHA N-TERMINAL PROTEIN METHYLTRANSFERASE 1"/>
    <property type="match status" value="1"/>
</dbReference>
<evidence type="ECO:0000256" key="7">
    <source>
        <dbReference type="ARBA" id="ARBA00043129"/>
    </source>
</evidence>
<keyword evidence="14" id="KW-1185">Reference proteome</keyword>
<evidence type="ECO:0000256" key="3">
    <source>
        <dbReference type="ARBA" id="ARBA00022679"/>
    </source>
</evidence>
<dbReference type="FunFam" id="3.40.50.150:FF:000025">
    <property type="entry name" value="N-terminal Xaa-Pro-Lys N-methyltransferase 1"/>
    <property type="match status" value="1"/>
</dbReference>
<comment type="catalytic activity">
    <reaction evidence="8">
        <text>N-terminal L-seryl-L-prolyl-L-lysyl-[protein] + 3 S-adenosyl-L-methionine = N-terminal N,N,N-trimethyl-L-seryl-L-prolyl-L-lysyl-[protein] + 3 S-adenosyl-L-homocysteine + 3 H(+)</text>
        <dbReference type="Rhea" id="RHEA:54724"/>
        <dbReference type="Rhea" id="RHEA-COMP:13789"/>
        <dbReference type="Rhea" id="RHEA-COMP:13973"/>
        <dbReference type="ChEBI" id="CHEBI:15378"/>
        <dbReference type="ChEBI" id="CHEBI:57856"/>
        <dbReference type="ChEBI" id="CHEBI:59789"/>
        <dbReference type="ChEBI" id="CHEBI:138061"/>
        <dbReference type="ChEBI" id="CHEBI:138317"/>
        <dbReference type="EC" id="2.1.1.244"/>
    </reaction>
</comment>
<dbReference type="SUPFAM" id="SSF53335">
    <property type="entry name" value="S-adenosyl-L-methionine-dependent methyltransferases"/>
    <property type="match status" value="1"/>
</dbReference>
<reference evidence="13" key="1">
    <citation type="submission" date="2022-07" db="EMBL/GenBank/DDBJ databases">
        <title>Phylogenomic reconstructions and comparative analyses of Kickxellomycotina fungi.</title>
        <authorList>
            <person name="Reynolds N.K."/>
            <person name="Stajich J.E."/>
            <person name="Barry K."/>
            <person name="Grigoriev I.V."/>
            <person name="Crous P."/>
            <person name="Smith M.E."/>
        </authorList>
    </citation>
    <scope>NUCLEOTIDE SEQUENCE</scope>
    <source>
        <strain evidence="13">NRRL 1565</strain>
    </source>
</reference>
<organism evidence="13 14">
    <name type="scientific">Coemansia guatemalensis</name>
    <dbReference type="NCBI Taxonomy" id="2761395"/>
    <lineage>
        <taxon>Eukaryota</taxon>
        <taxon>Fungi</taxon>
        <taxon>Fungi incertae sedis</taxon>
        <taxon>Zoopagomycota</taxon>
        <taxon>Kickxellomycotina</taxon>
        <taxon>Kickxellomycetes</taxon>
        <taxon>Kickxellales</taxon>
        <taxon>Kickxellaceae</taxon>
        <taxon>Coemansia</taxon>
    </lineage>
</organism>
<proteinExistence type="inferred from homology"/>
<dbReference type="AlphaFoldDB" id="A0A9W8HW07"/>
<evidence type="ECO:0000256" key="2">
    <source>
        <dbReference type="ARBA" id="ARBA00022603"/>
    </source>
</evidence>
<dbReference type="EC" id="2.1.1.244" evidence="5"/>
<dbReference type="PIRSF" id="PIRSF016958">
    <property type="entry name" value="DUF858_MeTrfase_lik"/>
    <property type="match status" value="1"/>
</dbReference>
<dbReference type="EMBL" id="JANBUO010000314">
    <property type="protein sequence ID" value="KAJ2805200.1"/>
    <property type="molecule type" value="Genomic_DNA"/>
</dbReference>
<sequence length="231" mass="25913">MSNVVKRNFRPTKTWYEDADKYWKTVPSSIDGMLGGLEVVHRPDVRDSLKFIAKIRSNTSAPVGSAYACDCGSGIGRVTKHVLLDQFDKVDLVEQNDKFLETAASQYLHEEVESGRVCSMFATGLQGFTPAEGKYDVIWCQWVLGHLTNSDMVAFLRRCASGLAPNGLVCVKENIARQGYIVDKEDSSVTRTEAIFERIFNKADMEIVEKDVQTELPQGCFVVKMWALRSK</sequence>
<evidence type="ECO:0000256" key="4">
    <source>
        <dbReference type="ARBA" id="ARBA00022691"/>
    </source>
</evidence>
<dbReference type="PANTHER" id="PTHR12753">
    <property type="entry name" value="AD-003 - RELATED"/>
    <property type="match status" value="1"/>
</dbReference>
<feature type="binding site" evidence="12">
    <location>
        <position position="72"/>
    </location>
    <ligand>
        <name>S-adenosyl-L-methionine</name>
        <dbReference type="ChEBI" id="CHEBI:59789"/>
    </ligand>
</feature>
<evidence type="ECO:0000313" key="13">
    <source>
        <dbReference type="EMBL" id="KAJ2805200.1"/>
    </source>
</evidence>
<evidence type="ECO:0000256" key="6">
    <source>
        <dbReference type="ARBA" id="ARBA00039449"/>
    </source>
</evidence>
<dbReference type="GO" id="GO:0032259">
    <property type="term" value="P:methylation"/>
    <property type="evidence" value="ECO:0007669"/>
    <property type="project" value="UniProtKB-KW"/>
</dbReference>
<keyword evidence="3" id="KW-0808">Transferase</keyword>
<protein>
    <recommendedName>
        <fullName evidence="6">Alpha N-terminal protein methyltransferase 1</fullName>
        <ecNumber evidence="5">2.1.1.244</ecNumber>
    </recommendedName>
    <alternativeName>
        <fullName evidence="11">Translation associated element 1</fullName>
    </alternativeName>
    <alternativeName>
        <fullName evidence="7">X-Pro-Lys N-terminal protein methyltransferase 1</fullName>
    </alternativeName>
</protein>
<comment type="similarity">
    <text evidence="1">Belongs to the methyltransferase superfamily. NTM1 family.</text>
</comment>
<dbReference type="Gene3D" id="3.40.50.150">
    <property type="entry name" value="Vaccinia Virus protein VP39"/>
    <property type="match status" value="1"/>
</dbReference>
<evidence type="ECO:0000256" key="5">
    <source>
        <dbReference type="ARBA" id="ARBA00039112"/>
    </source>
</evidence>
<dbReference type="InterPro" id="IPR008576">
    <property type="entry name" value="MeTrfase_NTM1"/>
</dbReference>
<name>A0A9W8HW07_9FUNG</name>
<dbReference type="Proteomes" id="UP001140094">
    <property type="component" value="Unassembled WGS sequence"/>
</dbReference>
<evidence type="ECO:0000256" key="10">
    <source>
        <dbReference type="ARBA" id="ARBA00048167"/>
    </source>
</evidence>
<evidence type="ECO:0000256" key="8">
    <source>
        <dbReference type="ARBA" id="ARBA00047306"/>
    </source>
</evidence>
<dbReference type="InterPro" id="IPR029063">
    <property type="entry name" value="SAM-dependent_MTases_sf"/>
</dbReference>
<dbReference type="Pfam" id="PF05891">
    <property type="entry name" value="Methyltransf_PK"/>
    <property type="match status" value="1"/>
</dbReference>
<keyword evidence="4 12" id="KW-0949">S-adenosyl-L-methionine</keyword>
<dbReference type="OrthoDB" id="1298661at2759"/>
<evidence type="ECO:0000313" key="14">
    <source>
        <dbReference type="Proteomes" id="UP001140094"/>
    </source>
</evidence>
<evidence type="ECO:0000256" key="11">
    <source>
        <dbReference type="ARBA" id="ARBA00082558"/>
    </source>
</evidence>
<dbReference type="GO" id="GO:0071885">
    <property type="term" value="F:N-terminal protein N-methyltransferase activity"/>
    <property type="evidence" value="ECO:0007669"/>
    <property type="project" value="UniProtKB-EC"/>
</dbReference>
<evidence type="ECO:0000256" key="12">
    <source>
        <dbReference type="PIRSR" id="PIRSR016958-1"/>
    </source>
</evidence>
<evidence type="ECO:0000256" key="9">
    <source>
        <dbReference type="ARBA" id="ARBA00047885"/>
    </source>
</evidence>
<feature type="binding site" evidence="12">
    <location>
        <begin position="125"/>
        <end position="126"/>
    </location>
    <ligand>
        <name>S-adenosyl-L-methionine</name>
        <dbReference type="ChEBI" id="CHEBI:59789"/>
    </ligand>
</feature>
<dbReference type="GO" id="GO:0005737">
    <property type="term" value="C:cytoplasm"/>
    <property type="evidence" value="ECO:0007669"/>
    <property type="project" value="TreeGrafter"/>
</dbReference>
<gene>
    <name evidence="13" type="ORF">H4R20_002188</name>
</gene>
<accession>A0A9W8HW07</accession>
<dbReference type="CDD" id="cd02440">
    <property type="entry name" value="AdoMet_MTases"/>
    <property type="match status" value="1"/>
</dbReference>
<evidence type="ECO:0000256" key="1">
    <source>
        <dbReference type="ARBA" id="ARBA00009059"/>
    </source>
</evidence>
<comment type="caution">
    <text evidence="13">The sequence shown here is derived from an EMBL/GenBank/DDBJ whole genome shotgun (WGS) entry which is preliminary data.</text>
</comment>
<feature type="binding site" evidence="12">
    <location>
        <position position="141"/>
    </location>
    <ligand>
        <name>S-adenosyl-L-methionine</name>
        <dbReference type="ChEBI" id="CHEBI:59789"/>
    </ligand>
</feature>